<dbReference type="Proteomes" id="UP000660554">
    <property type="component" value="Unassembled WGS sequence"/>
</dbReference>
<proteinExistence type="predicted"/>
<protein>
    <submittedName>
        <fullName evidence="1">Uncharacterized protein</fullName>
    </submittedName>
</protein>
<reference evidence="2" key="1">
    <citation type="submission" date="2020-09" db="EMBL/GenBank/DDBJ databases">
        <title>Whole genome shotgun sequence of Streptomyces cinnamonensis NBRC 15873.</title>
        <authorList>
            <person name="Komaki H."/>
            <person name="Tamura T."/>
        </authorList>
    </citation>
    <scope>NUCLEOTIDE SEQUENCE [LARGE SCALE GENOMIC DNA]</scope>
    <source>
        <strain evidence="2">NBRC 15873</strain>
    </source>
</reference>
<evidence type="ECO:0000313" key="2">
    <source>
        <dbReference type="Proteomes" id="UP000660554"/>
    </source>
</evidence>
<evidence type="ECO:0000313" key="1">
    <source>
        <dbReference type="EMBL" id="GHI17315.1"/>
    </source>
</evidence>
<dbReference type="EMBL" id="BNDV01000016">
    <property type="protein sequence ID" value="GHI17315.1"/>
    <property type="molecule type" value="Genomic_DNA"/>
</dbReference>
<comment type="caution">
    <text evidence="1">The sequence shown here is derived from an EMBL/GenBank/DDBJ whole genome shotgun (WGS) entry which is preliminary data.</text>
</comment>
<accession>A0ABQ3NX14</accession>
<name>A0ABQ3NX14_STRVG</name>
<sequence>MATAVFAQSIAVEMASQAERAGMVRTAATATAAMRSFMRFSREDVYEGGRGRTWAVMAGMGGRTADLPCARCP</sequence>
<organism evidence="1 2">
    <name type="scientific">Streptomyces virginiae</name>
    <name type="common">Streptomyces cinnamonensis</name>
    <dbReference type="NCBI Taxonomy" id="1961"/>
    <lineage>
        <taxon>Bacteria</taxon>
        <taxon>Bacillati</taxon>
        <taxon>Actinomycetota</taxon>
        <taxon>Actinomycetes</taxon>
        <taxon>Kitasatosporales</taxon>
        <taxon>Streptomycetaceae</taxon>
        <taxon>Streptomyces</taxon>
    </lineage>
</organism>
<keyword evidence="2" id="KW-1185">Reference proteome</keyword>
<gene>
    <name evidence="1" type="ORF">Scinn_67780</name>
</gene>